<gene>
    <name evidence="8" type="primary">CHS2_4</name>
    <name evidence="8" type="ORF">HK103_006119</name>
</gene>
<accession>A0AAD5UIB2</accession>
<dbReference type="PANTHER" id="PTHR22914">
    <property type="entry name" value="CHITIN SYNTHASE"/>
    <property type="match status" value="1"/>
</dbReference>
<feature type="transmembrane region" description="Helical" evidence="7">
    <location>
        <begin position="600"/>
        <end position="625"/>
    </location>
</feature>
<dbReference type="GO" id="GO:0006031">
    <property type="term" value="P:chitin biosynthetic process"/>
    <property type="evidence" value="ECO:0007669"/>
    <property type="project" value="UniProtKB-UniRule"/>
</dbReference>
<comment type="subcellular location">
    <subcellularLocation>
        <location evidence="7">Cell membrane</location>
        <topology evidence="7">Multi-pass membrane protein</topology>
    </subcellularLocation>
    <subcellularLocation>
        <location evidence="1">Membrane</location>
        <topology evidence="1">Multi-pass membrane protein</topology>
    </subcellularLocation>
</comment>
<comment type="catalytic activity">
    <reaction evidence="7">
        <text>[(1-&gt;4)-N-acetyl-beta-D-glucosaminyl](n) + UDP-N-acetyl-alpha-D-glucosamine = [(1-&gt;4)-N-acetyl-beta-D-glucosaminyl](n+1) + UDP + H(+)</text>
        <dbReference type="Rhea" id="RHEA:16637"/>
        <dbReference type="Rhea" id="RHEA-COMP:9593"/>
        <dbReference type="Rhea" id="RHEA-COMP:9595"/>
        <dbReference type="ChEBI" id="CHEBI:15378"/>
        <dbReference type="ChEBI" id="CHEBI:17029"/>
        <dbReference type="ChEBI" id="CHEBI:57705"/>
        <dbReference type="ChEBI" id="CHEBI:58223"/>
        <dbReference type="EC" id="2.4.1.16"/>
    </reaction>
</comment>
<feature type="transmembrane region" description="Helical" evidence="7">
    <location>
        <begin position="379"/>
        <end position="401"/>
    </location>
</feature>
<evidence type="ECO:0000256" key="3">
    <source>
        <dbReference type="ARBA" id="ARBA00022676"/>
    </source>
</evidence>
<keyword evidence="7" id="KW-0808">Transferase</keyword>
<keyword evidence="7" id="KW-1003">Cell membrane</keyword>
<evidence type="ECO:0000256" key="2">
    <source>
        <dbReference type="ARBA" id="ARBA00012543"/>
    </source>
</evidence>
<comment type="caution">
    <text evidence="8">The sequence shown here is derived from an EMBL/GenBank/DDBJ whole genome shotgun (WGS) entry which is preliminary data.</text>
</comment>
<keyword evidence="3 7" id="KW-0328">Glycosyltransferase</keyword>
<evidence type="ECO:0000256" key="5">
    <source>
        <dbReference type="ARBA" id="ARBA00022989"/>
    </source>
</evidence>
<evidence type="ECO:0000313" key="9">
    <source>
        <dbReference type="Proteomes" id="UP001210925"/>
    </source>
</evidence>
<dbReference type="EMBL" id="JADGKB010000062">
    <property type="protein sequence ID" value="KAJ3255677.1"/>
    <property type="molecule type" value="Genomic_DNA"/>
</dbReference>
<feature type="transmembrane region" description="Helical" evidence="7">
    <location>
        <begin position="469"/>
        <end position="488"/>
    </location>
</feature>
<keyword evidence="4 7" id="KW-0812">Transmembrane</keyword>
<dbReference type="GO" id="GO:0071555">
    <property type="term" value="P:cell wall organization"/>
    <property type="evidence" value="ECO:0007669"/>
    <property type="project" value="UniProtKB-KW"/>
</dbReference>
<feature type="transmembrane region" description="Helical" evidence="7">
    <location>
        <begin position="500"/>
        <end position="517"/>
    </location>
</feature>
<feature type="transmembrane region" description="Helical" evidence="7">
    <location>
        <begin position="413"/>
        <end position="435"/>
    </location>
</feature>
<dbReference type="GO" id="GO:0004100">
    <property type="term" value="F:chitin synthase activity"/>
    <property type="evidence" value="ECO:0007669"/>
    <property type="project" value="UniProtKB-UniRule"/>
</dbReference>
<keyword evidence="9" id="KW-1185">Reference proteome</keyword>
<reference evidence="8" key="1">
    <citation type="submission" date="2020-05" db="EMBL/GenBank/DDBJ databases">
        <title>Phylogenomic resolution of chytrid fungi.</title>
        <authorList>
            <person name="Stajich J.E."/>
            <person name="Amses K."/>
            <person name="Simmons R."/>
            <person name="Seto K."/>
            <person name="Myers J."/>
            <person name="Bonds A."/>
            <person name="Quandt C.A."/>
            <person name="Barry K."/>
            <person name="Liu P."/>
            <person name="Grigoriev I."/>
            <person name="Longcore J.E."/>
            <person name="James T.Y."/>
        </authorList>
    </citation>
    <scope>NUCLEOTIDE SEQUENCE</scope>
    <source>
        <strain evidence="8">PLAUS21</strain>
    </source>
</reference>
<feature type="transmembrane region" description="Helical" evidence="7">
    <location>
        <begin position="298"/>
        <end position="317"/>
    </location>
</feature>
<organism evidence="8 9">
    <name type="scientific">Boothiomyces macroporosus</name>
    <dbReference type="NCBI Taxonomy" id="261099"/>
    <lineage>
        <taxon>Eukaryota</taxon>
        <taxon>Fungi</taxon>
        <taxon>Fungi incertae sedis</taxon>
        <taxon>Chytridiomycota</taxon>
        <taxon>Chytridiomycota incertae sedis</taxon>
        <taxon>Chytridiomycetes</taxon>
        <taxon>Rhizophydiales</taxon>
        <taxon>Terramycetaceae</taxon>
        <taxon>Boothiomyces</taxon>
    </lineage>
</organism>
<dbReference type="GO" id="GO:0030428">
    <property type="term" value="C:cell septum"/>
    <property type="evidence" value="ECO:0007669"/>
    <property type="project" value="TreeGrafter"/>
</dbReference>
<comment type="similarity">
    <text evidence="7">Belongs to the chitin synthase family.</text>
</comment>
<dbReference type="PANTHER" id="PTHR22914:SF44">
    <property type="entry name" value="CHITIN SYNTHASE 2"/>
    <property type="match status" value="1"/>
</dbReference>
<evidence type="ECO:0000256" key="4">
    <source>
        <dbReference type="ARBA" id="ARBA00022692"/>
    </source>
</evidence>
<dbReference type="Proteomes" id="UP001210925">
    <property type="component" value="Unassembled WGS sequence"/>
</dbReference>
<evidence type="ECO:0000256" key="7">
    <source>
        <dbReference type="RuleBase" id="RU366040"/>
    </source>
</evidence>
<sequence length="675" mass="76681">MSAVQENIKRLCSEKLWGPEGWKKFVVVIVSDGRMKIHKKVLNCLEVMGVYADNITKTSINQAPVEAHIFEATSQICITSADDGDLTLAGTKDDYFPTQIIFLLKEQNAKKINSHKWFFNAICETIQPKVTMLIDVGTQPSCNSLWHLYRAFERNELVGKFKLTEGGACGEIKADIGSCGKNLLNPLVAAQNFEYKMSNILDKPLESIFGYISVLPGAFSAYRYSALKGRPLECYFKGESPGADIFTSNLYLAEDRILCFELITKTNEPWILKYVKTAYASTDVPSTLSEFVSQRRRWLNGSFFASLHALANFTKIFTSAHTTYQKFLFSIEFVYNAINVLFTWFAIANFYLSFYFLFDIRRGLTQTPISVAGSDPFYPYGDLVFQLLEGLFIGGMFTMFITALGNRPRGSRWLYGLISIFFALMMALMIFMAVWRIRLSIRAFEATNVGYTAPQLWAYLKSDHAFRDMVISVAATYLVYFLSSVIHLDPWHIFTSMVQYFLLFPTYLNVFMVYSFCNLHDVSWGTKGATTVTETAAVVKEVKPDGSTVFEYQAVDQGDASAHWNSAWKTLKTHNNPEVDKRDAKTKAEDATKEFRTKVVLFWVFCNVALVVFFTNTASLSYFFPNNFADGDTSNPYLTFLFWSVAGLSMIRFIGSTLYIFQWWGEKIADPIKDA</sequence>
<feature type="transmembrane region" description="Helical" evidence="7">
    <location>
        <begin position="337"/>
        <end position="358"/>
    </location>
</feature>
<name>A0AAD5UIB2_9FUNG</name>
<dbReference type="InterPro" id="IPR029044">
    <property type="entry name" value="Nucleotide-diphossugar_trans"/>
</dbReference>
<dbReference type="GO" id="GO:0005886">
    <property type="term" value="C:plasma membrane"/>
    <property type="evidence" value="ECO:0007669"/>
    <property type="project" value="UniProtKB-SubCell"/>
</dbReference>
<protein>
    <recommendedName>
        <fullName evidence="2 7">Chitin synthase</fullName>
        <ecNumber evidence="2 7">2.4.1.16</ecNumber>
    </recommendedName>
</protein>
<evidence type="ECO:0000313" key="8">
    <source>
        <dbReference type="EMBL" id="KAJ3255677.1"/>
    </source>
</evidence>
<feature type="transmembrane region" description="Helical" evidence="7">
    <location>
        <begin position="637"/>
        <end position="661"/>
    </location>
</feature>
<dbReference type="AlphaFoldDB" id="A0AAD5UIB2"/>
<evidence type="ECO:0000256" key="6">
    <source>
        <dbReference type="ARBA" id="ARBA00023136"/>
    </source>
</evidence>
<keyword evidence="5 7" id="KW-1133">Transmembrane helix</keyword>
<keyword evidence="6 7" id="KW-0472">Membrane</keyword>
<dbReference type="InterPro" id="IPR004835">
    <property type="entry name" value="Chitin_synth"/>
</dbReference>
<dbReference type="Pfam" id="PF01644">
    <property type="entry name" value="Chitin_synth_1"/>
    <property type="match status" value="1"/>
</dbReference>
<keyword evidence="7" id="KW-0961">Cell wall biogenesis/degradation</keyword>
<dbReference type="EC" id="2.4.1.16" evidence="2 7"/>
<evidence type="ECO:0000256" key="1">
    <source>
        <dbReference type="ARBA" id="ARBA00004141"/>
    </source>
</evidence>
<proteinExistence type="inferred from homology"/>
<dbReference type="SUPFAM" id="SSF53448">
    <property type="entry name" value="Nucleotide-diphospho-sugar transferases"/>
    <property type="match status" value="1"/>
</dbReference>
<comment type="function">
    <text evidence="7">Polymerizes chitin, a structural polymer of the cell wall and septum, by transferring the sugar moiety of UDP-GlcNAc to the non-reducing end of the growing chitin polymer.</text>
</comment>